<proteinExistence type="predicted"/>
<protein>
    <submittedName>
        <fullName evidence="1">Uncharacterized protein</fullName>
    </submittedName>
</protein>
<evidence type="ECO:0000313" key="2">
    <source>
        <dbReference type="Proteomes" id="UP000197050"/>
    </source>
</evidence>
<dbReference type="EMBL" id="CP022048">
    <property type="protein sequence ID" value="ASE38401.1"/>
    <property type="molecule type" value="Genomic_DNA"/>
</dbReference>
<reference evidence="2" key="1">
    <citation type="submission" date="2017-06" db="EMBL/GenBank/DDBJ databases">
        <title>FDA dAtabase for Regulatory Grade micrObial Sequences (FDA-ARGOS): Supporting development and validation of Infectious Disease Dx tests.</title>
        <authorList>
            <person name="Minogue T."/>
            <person name="Wolcott M."/>
            <person name="Wasieloski L."/>
            <person name="Aguilar W."/>
            <person name="Moore D."/>
            <person name="Tallon L."/>
            <person name="Sadzewicz L."/>
            <person name="Sengamalay N."/>
            <person name="Ott S."/>
            <person name="Godinez A."/>
            <person name="Nagaraj S."/>
            <person name="Nadendla S."/>
            <person name="Geyer C."/>
            <person name="Sichtig H."/>
        </authorList>
    </citation>
    <scope>NUCLEOTIDE SEQUENCE [LARGE SCALE GENOMIC DNA]</scope>
    <source>
        <strain evidence="2">FDAARGOS_289</strain>
    </source>
</reference>
<accession>A0A1Z3U577</accession>
<gene>
    <name evidence="1" type="ORF">CEP68_02155</name>
</gene>
<organism evidence="1 2">
    <name type="scientific">Brevundimonas vesicularis</name>
    <name type="common">Pseudomonas vesicularis</name>
    <dbReference type="NCBI Taxonomy" id="41276"/>
    <lineage>
        <taxon>Bacteria</taxon>
        <taxon>Pseudomonadati</taxon>
        <taxon>Pseudomonadota</taxon>
        <taxon>Alphaproteobacteria</taxon>
        <taxon>Caulobacterales</taxon>
        <taxon>Caulobacteraceae</taxon>
        <taxon>Brevundimonas</taxon>
    </lineage>
</organism>
<name>A0A1Z3U577_BREVE</name>
<evidence type="ECO:0000313" key="1">
    <source>
        <dbReference type="EMBL" id="ASE38401.1"/>
    </source>
</evidence>
<dbReference type="Proteomes" id="UP000197050">
    <property type="component" value="Chromosome"/>
</dbReference>
<dbReference type="AlphaFoldDB" id="A0A1Z3U577"/>
<sequence length="59" mass="6544">MVKDTIEAARQAWNRACGVWSRDDGKDAILTVQRGEQMMFAATDLICALEDALTEQSGR</sequence>
<dbReference type="KEGG" id="bvc:CEP68_02155"/>